<name>A0ABQ5BT81_9ASTR</name>
<evidence type="ECO:0000313" key="2">
    <source>
        <dbReference type="Proteomes" id="UP001151760"/>
    </source>
</evidence>
<dbReference type="EMBL" id="BQNB010013610">
    <property type="protein sequence ID" value="GJT18075.1"/>
    <property type="molecule type" value="Genomic_DNA"/>
</dbReference>
<sequence>MHDKDKVLSKDPFNLHDILNKRKDSGDDLKYPPGFTPSVINLEEVNKKVKGATSNEVLERKKKGLGFWQEKLVLNLLALIESKEHGKQLLDSVKNGPFHFGTIPVPGTATTLIAIRDITMDDLTPKEKVREAMFTHRKAQINFYHIPSRPFYPPDVYSLVYIIMQRVL</sequence>
<evidence type="ECO:0000313" key="1">
    <source>
        <dbReference type="EMBL" id="GJT18075.1"/>
    </source>
</evidence>
<comment type="caution">
    <text evidence="1">The sequence shown here is derived from an EMBL/GenBank/DDBJ whole genome shotgun (WGS) entry which is preliminary data.</text>
</comment>
<reference evidence="1" key="2">
    <citation type="submission" date="2022-01" db="EMBL/GenBank/DDBJ databases">
        <authorList>
            <person name="Yamashiro T."/>
            <person name="Shiraishi A."/>
            <person name="Satake H."/>
            <person name="Nakayama K."/>
        </authorList>
    </citation>
    <scope>NUCLEOTIDE SEQUENCE</scope>
</reference>
<dbReference type="Proteomes" id="UP001151760">
    <property type="component" value="Unassembled WGS sequence"/>
</dbReference>
<reference evidence="1" key="1">
    <citation type="journal article" date="2022" name="Int. J. Mol. Sci.">
        <title>Draft Genome of Tanacetum Coccineum: Genomic Comparison of Closely Related Tanacetum-Family Plants.</title>
        <authorList>
            <person name="Yamashiro T."/>
            <person name="Shiraishi A."/>
            <person name="Nakayama K."/>
            <person name="Satake H."/>
        </authorList>
    </citation>
    <scope>NUCLEOTIDE SEQUENCE</scope>
</reference>
<organism evidence="1 2">
    <name type="scientific">Tanacetum coccineum</name>
    <dbReference type="NCBI Taxonomy" id="301880"/>
    <lineage>
        <taxon>Eukaryota</taxon>
        <taxon>Viridiplantae</taxon>
        <taxon>Streptophyta</taxon>
        <taxon>Embryophyta</taxon>
        <taxon>Tracheophyta</taxon>
        <taxon>Spermatophyta</taxon>
        <taxon>Magnoliopsida</taxon>
        <taxon>eudicotyledons</taxon>
        <taxon>Gunneridae</taxon>
        <taxon>Pentapetalae</taxon>
        <taxon>asterids</taxon>
        <taxon>campanulids</taxon>
        <taxon>Asterales</taxon>
        <taxon>Asteraceae</taxon>
        <taxon>Asteroideae</taxon>
        <taxon>Anthemideae</taxon>
        <taxon>Anthemidinae</taxon>
        <taxon>Tanacetum</taxon>
    </lineage>
</organism>
<proteinExistence type="predicted"/>
<accession>A0ABQ5BT81</accession>
<keyword evidence="2" id="KW-1185">Reference proteome</keyword>
<protein>
    <submittedName>
        <fullName evidence="1">Uncharacterized protein</fullName>
    </submittedName>
</protein>
<gene>
    <name evidence="1" type="ORF">Tco_0876781</name>
</gene>